<gene>
    <name evidence="5" type="ORF">THAOC_06413</name>
</gene>
<reference evidence="5 6" key="1">
    <citation type="journal article" date="2012" name="Genome Biol.">
        <title>Genome and low-iron response of an oceanic diatom adapted to chronic iron limitation.</title>
        <authorList>
            <person name="Lommer M."/>
            <person name="Specht M."/>
            <person name="Roy A.S."/>
            <person name="Kraemer L."/>
            <person name="Andreson R."/>
            <person name="Gutowska M.A."/>
            <person name="Wolf J."/>
            <person name="Bergner S.V."/>
            <person name="Schilhabel M.B."/>
            <person name="Klostermeier U.C."/>
            <person name="Beiko R.G."/>
            <person name="Rosenstiel P."/>
            <person name="Hippler M."/>
            <person name="Laroche J."/>
        </authorList>
    </citation>
    <scope>NUCLEOTIDE SEQUENCE [LARGE SCALE GENOMIC DNA]</scope>
    <source>
        <strain evidence="5 6">CCMP1005</strain>
    </source>
</reference>
<feature type="region of interest" description="Disordered" evidence="4">
    <location>
        <begin position="1"/>
        <end position="23"/>
    </location>
</feature>
<evidence type="ECO:0000256" key="1">
    <source>
        <dbReference type="ARBA" id="ARBA00022737"/>
    </source>
</evidence>
<dbReference type="PANTHER" id="PTHR24171:SF8">
    <property type="entry name" value="BRCA1-ASSOCIATED RING DOMAIN PROTEIN 1"/>
    <property type="match status" value="1"/>
</dbReference>
<evidence type="ECO:0000256" key="4">
    <source>
        <dbReference type="SAM" id="MobiDB-lite"/>
    </source>
</evidence>
<evidence type="ECO:0000313" key="6">
    <source>
        <dbReference type="Proteomes" id="UP000266841"/>
    </source>
</evidence>
<feature type="non-terminal residue" evidence="5">
    <location>
        <position position="1"/>
    </location>
</feature>
<protein>
    <submittedName>
        <fullName evidence="5">Uncharacterized protein</fullName>
    </submittedName>
</protein>
<dbReference type="Pfam" id="PF12796">
    <property type="entry name" value="Ank_2"/>
    <property type="match status" value="1"/>
</dbReference>
<sequence length="571" mass="63997">LASRASLRSIRSAADRTADRRALHAPHRGRRAFLRCNTISLDIDHYRNLQAEHKVTKHKQIQGQSGTMTAKLIASLSLLLASPPSARGGLFSSDRRAADNGEPSENHIHSDAQGGQEVNTIGQPTYGVDVSFPIHHNYMSDNYAWLPHNVDPENNPTPAEYVGKPVQYLGDKQGEYDKFLAGCDEHYGQKGKTYSACRVTEEDRVEMSIRQPASMQNYTELGFKKIRAPKEVWEKVKKFWEDNKARENWKDENWPKGNTYTNHWSSPTYMVSVEDTRLRGAGSNIKRKIWNAARDTIQEWTGEEVTDCSLYGIRVYTEGSILATHVDRMPLVSSAILNVDQDVDEPWPIEVYAHDGKAYNITMEPGDMVLYESHSVLHGRPFPLKGRFYANIFIHFEPTGHSLRHEAKEAAAQAARGRKDDHGSSGHEADMSDGLPSYIIRGSVEEERWWHSHAHKKGRAKKTENFTTGSTPAHRAAQEGDAEALGKVIDKLGHLLEAKDENGWTPLHEGARAGHMEVVKLLIDKGADVNKMTHEGTGETPLYWSIKENGEDHPVSRFLMSLGAESLGPDL</sequence>
<dbReference type="PANTHER" id="PTHR24171">
    <property type="entry name" value="ANKYRIN REPEAT DOMAIN-CONTAINING PROTEIN 39-RELATED"/>
    <property type="match status" value="1"/>
</dbReference>
<dbReference type="OMA" id="DENWPKG"/>
<dbReference type="AlphaFoldDB" id="K0T2Y5"/>
<feature type="region of interest" description="Disordered" evidence="4">
    <location>
        <begin position="453"/>
        <end position="480"/>
    </location>
</feature>
<dbReference type="SMART" id="SM00248">
    <property type="entry name" value="ANK"/>
    <property type="match status" value="3"/>
</dbReference>
<feature type="repeat" description="ANK" evidence="3">
    <location>
        <begin position="502"/>
        <end position="534"/>
    </location>
</feature>
<keyword evidence="1" id="KW-0677">Repeat</keyword>
<name>K0T2Y5_THAOC</name>
<dbReference type="OrthoDB" id="194358at2759"/>
<proteinExistence type="predicted"/>
<evidence type="ECO:0000256" key="3">
    <source>
        <dbReference type="PROSITE-ProRule" id="PRU00023"/>
    </source>
</evidence>
<feature type="compositionally biased region" description="Basic and acidic residues" evidence="4">
    <location>
        <begin position="417"/>
        <end position="430"/>
    </location>
</feature>
<dbReference type="EMBL" id="AGNL01006383">
    <property type="protein sequence ID" value="EJK72090.1"/>
    <property type="molecule type" value="Genomic_DNA"/>
</dbReference>
<dbReference type="Gene3D" id="1.25.40.20">
    <property type="entry name" value="Ankyrin repeat-containing domain"/>
    <property type="match status" value="1"/>
</dbReference>
<feature type="compositionally biased region" description="Basic and acidic residues" evidence="4">
    <location>
        <begin position="13"/>
        <end position="22"/>
    </location>
</feature>
<dbReference type="InterPro" id="IPR002110">
    <property type="entry name" value="Ankyrin_rpt"/>
</dbReference>
<evidence type="ECO:0000313" key="5">
    <source>
        <dbReference type="EMBL" id="EJK72090.1"/>
    </source>
</evidence>
<feature type="region of interest" description="Disordered" evidence="4">
    <location>
        <begin position="90"/>
        <end position="121"/>
    </location>
</feature>
<dbReference type="GO" id="GO:0085020">
    <property type="term" value="P:protein K6-linked ubiquitination"/>
    <property type="evidence" value="ECO:0007669"/>
    <property type="project" value="TreeGrafter"/>
</dbReference>
<dbReference type="PRINTS" id="PR01415">
    <property type="entry name" value="ANKYRIN"/>
</dbReference>
<evidence type="ECO:0000256" key="2">
    <source>
        <dbReference type="ARBA" id="ARBA00023043"/>
    </source>
</evidence>
<dbReference type="GO" id="GO:0004842">
    <property type="term" value="F:ubiquitin-protein transferase activity"/>
    <property type="evidence" value="ECO:0007669"/>
    <property type="project" value="TreeGrafter"/>
</dbReference>
<accession>K0T2Y5</accession>
<dbReference type="SUPFAM" id="SSF48403">
    <property type="entry name" value="Ankyrin repeat"/>
    <property type="match status" value="1"/>
</dbReference>
<feature type="compositionally biased region" description="Basic and acidic residues" evidence="4">
    <location>
        <begin position="93"/>
        <end position="110"/>
    </location>
</feature>
<keyword evidence="2 3" id="KW-0040">ANK repeat</keyword>
<dbReference type="PROSITE" id="PS50088">
    <property type="entry name" value="ANK_REPEAT"/>
    <property type="match status" value="1"/>
</dbReference>
<dbReference type="eggNOG" id="KOG0504">
    <property type="taxonomic scope" value="Eukaryota"/>
</dbReference>
<organism evidence="5 6">
    <name type="scientific">Thalassiosira oceanica</name>
    <name type="common">Marine diatom</name>
    <dbReference type="NCBI Taxonomy" id="159749"/>
    <lineage>
        <taxon>Eukaryota</taxon>
        <taxon>Sar</taxon>
        <taxon>Stramenopiles</taxon>
        <taxon>Ochrophyta</taxon>
        <taxon>Bacillariophyta</taxon>
        <taxon>Coscinodiscophyceae</taxon>
        <taxon>Thalassiosirophycidae</taxon>
        <taxon>Thalassiosirales</taxon>
        <taxon>Thalassiosiraceae</taxon>
        <taxon>Thalassiosira</taxon>
    </lineage>
</organism>
<feature type="region of interest" description="Disordered" evidence="4">
    <location>
        <begin position="407"/>
        <end position="435"/>
    </location>
</feature>
<comment type="caution">
    <text evidence="5">The sequence shown here is derived from an EMBL/GenBank/DDBJ whole genome shotgun (WGS) entry which is preliminary data.</text>
</comment>
<dbReference type="PROSITE" id="PS50297">
    <property type="entry name" value="ANK_REP_REGION"/>
    <property type="match status" value="1"/>
</dbReference>
<dbReference type="Proteomes" id="UP000266841">
    <property type="component" value="Unassembled WGS sequence"/>
</dbReference>
<dbReference type="InterPro" id="IPR036770">
    <property type="entry name" value="Ankyrin_rpt-contain_sf"/>
</dbReference>
<feature type="compositionally biased region" description="Low complexity" evidence="4">
    <location>
        <begin position="1"/>
        <end position="12"/>
    </location>
</feature>
<keyword evidence="6" id="KW-1185">Reference proteome</keyword>